<evidence type="ECO:0000256" key="1">
    <source>
        <dbReference type="ARBA" id="ARBA00022801"/>
    </source>
</evidence>
<dbReference type="PANTHER" id="PTHR45766:SF6">
    <property type="entry name" value="SWI_SNF-RELATED MATRIX-ASSOCIATED ACTIN-DEPENDENT REGULATOR OF CHROMATIN SUBFAMILY A-LIKE PROTEIN 1"/>
    <property type="match status" value="1"/>
</dbReference>
<keyword evidence="1" id="KW-0378">Hydrolase</keyword>
<keyword evidence="4" id="KW-0547">Nucleotide-binding</keyword>
<dbReference type="PROSITE" id="PS51194">
    <property type="entry name" value="HELICASE_CTER"/>
    <property type="match status" value="1"/>
</dbReference>
<dbReference type="Gene3D" id="3.40.50.300">
    <property type="entry name" value="P-loop containing nucleotide triphosphate hydrolases"/>
    <property type="match status" value="1"/>
</dbReference>
<dbReference type="InterPro" id="IPR014001">
    <property type="entry name" value="Helicase_ATP-bd"/>
</dbReference>
<dbReference type="AlphaFoldDB" id="A0A316AB20"/>
<dbReference type="GO" id="GO:0004386">
    <property type="term" value="F:helicase activity"/>
    <property type="evidence" value="ECO:0007669"/>
    <property type="project" value="UniProtKB-KW"/>
</dbReference>
<dbReference type="GO" id="GO:0005524">
    <property type="term" value="F:ATP binding"/>
    <property type="evidence" value="ECO:0007669"/>
    <property type="project" value="InterPro"/>
</dbReference>
<dbReference type="Proteomes" id="UP000245469">
    <property type="component" value="Unassembled WGS sequence"/>
</dbReference>
<dbReference type="InterPro" id="IPR038718">
    <property type="entry name" value="SNF2-like_sf"/>
</dbReference>
<evidence type="ECO:0000259" key="2">
    <source>
        <dbReference type="PROSITE" id="PS51192"/>
    </source>
</evidence>
<keyword evidence="5" id="KW-1185">Reference proteome</keyword>
<keyword evidence="4" id="KW-0347">Helicase</keyword>
<dbReference type="InterPro" id="IPR001650">
    <property type="entry name" value="Helicase_C-like"/>
</dbReference>
<evidence type="ECO:0000313" key="4">
    <source>
        <dbReference type="EMBL" id="PWJ54418.1"/>
    </source>
</evidence>
<evidence type="ECO:0000259" key="3">
    <source>
        <dbReference type="PROSITE" id="PS51194"/>
    </source>
</evidence>
<feature type="domain" description="Helicase ATP-binding" evidence="2">
    <location>
        <begin position="219"/>
        <end position="378"/>
    </location>
</feature>
<dbReference type="InterPro" id="IPR049730">
    <property type="entry name" value="SNF2/RAD54-like_C"/>
</dbReference>
<evidence type="ECO:0000313" key="5">
    <source>
        <dbReference type="Proteomes" id="UP000245469"/>
    </source>
</evidence>
<dbReference type="EMBL" id="QGDQ01000007">
    <property type="protein sequence ID" value="PWJ54418.1"/>
    <property type="molecule type" value="Genomic_DNA"/>
</dbReference>
<dbReference type="SMART" id="SM00490">
    <property type="entry name" value="HELICc"/>
    <property type="match status" value="1"/>
</dbReference>
<dbReference type="PANTHER" id="PTHR45766">
    <property type="entry name" value="DNA ANNEALING HELICASE AND ENDONUCLEASE ZRANB3 FAMILY MEMBER"/>
    <property type="match status" value="1"/>
</dbReference>
<keyword evidence="4" id="KW-0067">ATP-binding</keyword>
<dbReference type="GO" id="GO:0031297">
    <property type="term" value="P:replication fork processing"/>
    <property type="evidence" value="ECO:0007669"/>
    <property type="project" value="TreeGrafter"/>
</dbReference>
<dbReference type="PROSITE" id="PS51192">
    <property type="entry name" value="HELICASE_ATP_BIND_1"/>
    <property type="match status" value="1"/>
</dbReference>
<feature type="domain" description="Helicase C-terminal" evidence="3">
    <location>
        <begin position="583"/>
        <end position="742"/>
    </location>
</feature>
<comment type="caution">
    <text evidence="4">The sequence shown here is derived from an EMBL/GenBank/DDBJ whole genome shotgun (WGS) entry which is preliminary data.</text>
</comment>
<dbReference type="SUPFAM" id="SSF52540">
    <property type="entry name" value="P-loop containing nucleoside triphosphate hydrolases"/>
    <property type="match status" value="2"/>
</dbReference>
<dbReference type="InterPro" id="IPR027417">
    <property type="entry name" value="P-loop_NTPase"/>
</dbReference>
<protein>
    <submittedName>
        <fullName evidence="4">Helicase-like protein</fullName>
    </submittedName>
</protein>
<name>A0A316AB20_9ACTN</name>
<dbReference type="GO" id="GO:0006281">
    <property type="term" value="P:DNA repair"/>
    <property type="evidence" value="ECO:0007669"/>
    <property type="project" value="TreeGrafter"/>
</dbReference>
<dbReference type="SMART" id="SM00487">
    <property type="entry name" value="DEXDc"/>
    <property type="match status" value="1"/>
</dbReference>
<dbReference type="InterPro" id="IPR000330">
    <property type="entry name" value="SNF2_N"/>
</dbReference>
<gene>
    <name evidence="4" type="ORF">BXY45_107114</name>
</gene>
<dbReference type="CDD" id="cd18793">
    <property type="entry name" value="SF2_C_SNF"/>
    <property type="match status" value="1"/>
</dbReference>
<proteinExistence type="predicted"/>
<dbReference type="GO" id="GO:0016787">
    <property type="term" value="F:hydrolase activity"/>
    <property type="evidence" value="ECO:0007669"/>
    <property type="project" value="UniProtKB-KW"/>
</dbReference>
<accession>A0A316AB20</accession>
<reference evidence="4 5" key="1">
    <citation type="submission" date="2018-03" db="EMBL/GenBank/DDBJ databases">
        <title>Genomic Encyclopedia of Archaeal and Bacterial Type Strains, Phase II (KMG-II): from individual species to whole genera.</title>
        <authorList>
            <person name="Goeker M."/>
        </authorList>
    </citation>
    <scope>NUCLEOTIDE SEQUENCE [LARGE SCALE GENOMIC DNA]</scope>
    <source>
        <strain evidence="4 5">DSM 44889</strain>
    </source>
</reference>
<dbReference type="Pfam" id="PF00271">
    <property type="entry name" value="Helicase_C"/>
    <property type="match status" value="1"/>
</dbReference>
<dbReference type="Pfam" id="PF00176">
    <property type="entry name" value="SNF2-rel_dom"/>
    <property type="match status" value="1"/>
</dbReference>
<organism evidence="4 5">
    <name type="scientific">Quadrisphaera granulorum</name>
    <dbReference type="NCBI Taxonomy" id="317664"/>
    <lineage>
        <taxon>Bacteria</taxon>
        <taxon>Bacillati</taxon>
        <taxon>Actinomycetota</taxon>
        <taxon>Actinomycetes</taxon>
        <taxon>Kineosporiales</taxon>
        <taxon>Kineosporiaceae</taxon>
        <taxon>Quadrisphaera</taxon>
    </lineage>
</organism>
<dbReference type="Gene3D" id="3.40.50.10810">
    <property type="entry name" value="Tandem AAA-ATPase domain"/>
    <property type="match status" value="1"/>
</dbReference>
<sequence>MLLDGVREVQQAVKTGRLTPAVRSRFQAVALLLREERARVQAAAISDARRAERLKRLDQVAQQLAVAAVRDAGLLHLLSDDAVVAPSSRSLLREMQREAGIEPATQEVPVPPTAASTAAPFAPPSGAAAPAAASERAVVPTSVASRQLANPFLAPVFTTQPDHAVLPRRLGGWDLVAALLSAFERAGGGDAACMELPEPTSQYTPAGKELMQHQGELVAAAAQGHRTFLLADEPGLGKTAQALLAAEAAMAYPLLVVVPSVVKTNWAREAGLWVPHRSTTVVQGSGESVNGFADVVVVNYEVLDRHLGWLGDFGFRGMVVDEAHFIKNKTSQRSQNVLAIADRVRARTPDPLVMALTGTPLINDVDDFRAIWQLLGWTDGTRPVPALLEALEDLDRTPADPDFYPGARRAVVDLGIVRRRKVDVAADIPSRRVADLPVDLDGPAGRSVRAAERDLALRMVERYHRALAHRAAAGLDGVLAMDSDDDESRSVVAAVAAPTIGAQTEAEAAAQAEAEAAAVLEEAYEALGATPASAAPAAPVIDAALVRRVAKAELKDSETADGENVFSVVRRIGRAKAELAADYTAQLARSAGKVVFFAKHVEVMDTAEELFARQGLRFSSVRGGQTPEVRQRNVDAFVNDPDVAVVVCSLTAAGVGLNLQVASDVVLAELSWTDAEQTQAIDRVHRIGQTEPVTAWRVIAAQTLDARIAAMIDSKAGLAARALDGSDEEVADSVNVQLEALVGLLTDALEEGLTP</sequence>